<sequence length="483" mass="55263">MRWKDEELFHVIHKVPAGDSPYVRAKRAQLVEKDPSRAISLFWAAINAGDRVDSALKDMAVVMKQLDRSEEAIEAIKSFRCLCADDSQESLDNVLLELYKRSKRIEEEIELLKHKLKKTEEVIACGGKSTKIARSQGRKTQITLVQELSRLMLRISGNLAWAYLQQNDYESAERYYMKALSLESDKNKQCNLAICLIRLNRIAEAKSLLQVVRASSRNEKMDESYAKSFEHASLMLTELESQSMLQPNDYGEDKRKKILSSCTYINGSEENVSRFMVPRKCRKFYYPKTPCERSNGATVTSTKTEARAVLKKAYALPAGVITNSASPITQPRRPSWTFDNKDQRNQQGKDDATDSPHWKLPIKQMTASENMQEDAVMFTQPRSSWGFGNRAQRRERWREDTVSGSVCKLTFENAITSENMEAHVINNLNGKLQASTNERSEMGRPDSGAALSSPTCEDWRRRPWSIIAKVKQKQQYSGIHYRY</sequence>
<comment type="caution">
    <text evidence="1">The sequence shown here is derived from an EMBL/GenBank/DDBJ whole genome shotgun (WGS) entry which is preliminary data.</text>
</comment>
<reference evidence="2" key="1">
    <citation type="journal article" date="2023" name="Hortic. Res.">
        <title>A chromosome-level phased genome enabling allele-level studies in sweet orange: a case study on citrus Huanglongbing tolerance.</title>
        <authorList>
            <person name="Wu B."/>
            <person name="Yu Q."/>
            <person name="Deng Z."/>
            <person name="Duan Y."/>
            <person name="Luo F."/>
            <person name="Gmitter F. Jr."/>
        </authorList>
    </citation>
    <scope>NUCLEOTIDE SEQUENCE [LARGE SCALE GENOMIC DNA]</scope>
    <source>
        <strain evidence="2">cv. Valencia</strain>
    </source>
</reference>
<organism evidence="1 2">
    <name type="scientific">Citrus sinensis</name>
    <name type="common">Sweet orange</name>
    <name type="synonym">Citrus aurantium var. sinensis</name>
    <dbReference type="NCBI Taxonomy" id="2711"/>
    <lineage>
        <taxon>Eukaryota</taxon>
        <taxon>Viridiplantae</taxon>
        <taxon>Streptophyta</taxon>
        <taxon>Embryophyta</taxon>
        <taxon>Tracheophyta</taxon>
        <taxon>Spermatophyta</taxon>
        <taxon>Magnoliopsida</taxon>
        <taxon>eudicotyledons</taxon>
        <taxon>Gunneridae</taxon>
        <taxon>Pentapetalae</taxon>
        <taxon>rosids</taxon>
        <taxon>malvids</taxon>
        <taxon>Sapindales</taxon>
        <taxon>Rutaceae</taxon>
        <taxon>Aurantioideae</taxon>
        <taxon>Citrus</taxon>
    </lineage>
</organism>
<protein>
    <submittedName>
        <fullName evidence="1">Protein POLLENLESS 3</fullName>
    </submittedName>
</protein>
<name>A0ACB8ND35_CITSI</name>
<evidence type="ECO:0000313" key="2">
    <source>
        <dbReference type="Proteomes" id="UP000829398"/>
    </source>
</evidence>
<proteinExistence type="predicted"/>
<dbReference type="EMBL" id="CM039171">
    <property type="protein sequence ID" value="KAH9796034.1"/>
    <property type="molecule type" value="Genomic_DNA"/>
</dbReference>
<dbReference type="Proteomes" id="UP000829398">
    <property type="component" value="Chromosome 2"/>
</dbReference>
<gene>
    <name evidence="1" type="ORF">KPL71_005416</name>
</gene>
<accession>A0ACB8ND35</accession>
<evidence type="ECO:0000313" key="1">
    <source>
        <dbReference type="EMBL" id="KAH9796034.1"/>
    </source>
</evidence>
<keyword evidence="2" id="KW-1185">Reference proteome</keyword>